<dbReference type="InterPro" id="IPR056012">
    <property type="entry name" value="DUF7590"/>
</dbReference>
<comment type="similarity">
    <text evidence="1">Belongs to the UFD1 family.</text>
</comment>
<evidence type="ECO:0000259" key="4">
    <source>
        <dbReference type="Pfam" id="PF03152"/>
    </source>
</evidence>
<evidence type="ECO:0000259" key="5">
    <source>
        <dbReference type="Pfam" id="PF16558"/>
    </source>
</evidence>
<name>A0AAE8N5A4_9PEZI</name>
<sequence length="723" mass="80398">MDDPFDVRWQSAFTTDPASRAKSRGLQGDRILLPQSALEAIMAAPRSGNDMTTNDGLRLPFPLMFRLQNRTNGRVVYSGVREFIGEESQIGLTSYLEQALGIEDKDTAEITVTTKQVPKGTYIRLRPLEPGYNPDDWRPILERELGKNFTTLTKNTHLHVKGAGGDEFKFLLDKVEPEGEAICVVDTDVEVDIEALDEDQARETLKIIAARTSKKPTGNSAGGEIDIWKDVEGYVVPGSYVDFELPSWDRTRPLSIELSFDDEEGLDLFAVPRSTRYRSPPRESEHKWGDFTTRSDGHKSITIQPTDPAIESCEKLLISVYSHRPAAPSSAKGKAPAPIAQRFVLRARIAESDGGSKDAEMEDADGAPDGQQKCKNCAQWVPKASFFLHESFCLRNNVTCKDCGRVFKKNSEEFRQHWHCVHKDACDLFPDSFGNTDVGHERHRLAFHSQHDCPSCDFSTHDLPELARHRTTDCPAKIILCQFCHLEVPQGGDGTPSPEMRLTGLTAHEIEDGSRTTQCSLCDRILRLREVEPHMKNHKLARASQPTPALCRNVNCGRTLYGVGSRGPLSARTSSASESHQNELGLCGTCFSALYSSVYDPEGKAMRRRIERRYLMQLNSGCGKGWCANEWCKTHRSNAGLEPLGSSMKEAVPLVRPLVQSAFDTTAPMYFCVDEMSTISRFVAGELAKEGRYELGWCVAAGEAAKGDMGGAREWLEMWGNAK</sequence>
<dbReference type="InterPro" id="IPR042299">
    <property type="entry name" value="Ufd1-like_Nn"/>
</dbReference>
<dbReference type="EMBL" id="ONZQ02000013">
    <property type="protein sequence ID" value="SPO05553.1"/>
    <property type="molecule type" value="Genomic_DNA"/>
</dbReference>
<evidence type="ECO:0000256" key="2">
    <source>
        <dbReference type="ARBA" id="ARBA00022786"/>
    </source>
</evidence>
<evidence type="ECO:0000313" key="8">
    <source>
        <dbReference type="EMBL" id="SPO05553.1"/>
    </source>
</evidence>
<dbReference type="GO" id="GO:0031593">
    <property type="term" value="F:polyubiquitin modification-dependent protein binding"/>
    <property type="evidence" value="ECO:0007669"/>
    <property type="project" value="TreeGrafter"/>
</dbReference>
<dbReference type="AlphaFoldDB" id="A0AAE8N5A4"/>
<keyword evidence="9" id="KW-1185">Reference proteome</keyword>
<dbReference type="Gene3D" id="6.10.130.10">
    <property type="entry name" value="Ubiquitin-protein ligase E3A, N-terminal zinc-binding domain (AZUL)"/>
    <property type="match status" value="1"/>
</dbReference>
<dbReference type="Pfam" id="PF16558">
    <property type="entry name" value="AZUL"/>
    <property type="match status" value="1"/>
</dbReference>
<dbReference type="Gene3D" id="3.10.330.10">
    <property type="match status" value="1"/>
</dbReference>
<feature type="domain" description="DUF7590" evidence="6">
    <location>
        <begin position="218"/>
        <end position="347"/>
    </location>
</feature>
<feature type="compositionally biased region" description="Basic and acidic residues" evidence="3">
    <location>
        <begin position="280"/>
        <end position="299"/>
    </location>
</feature>
<dbReference type="Gene3D" id="2.40.40.50">
    <property type="entry name" value="Ubiquitin fusion degradation protein UFD1, N-terminal domain"/>
    <property type="match status" value="1"/>
</dbReference>
<gene>
    <name evidence="8" type="ORF">DNG_08240</name>
</gene>
<evidence type="ECO:0000256" key="3">
    <source>
        <dbReference type="SAM" id="MobiDB-lite"/>
    </source>
</evidence>
<feature type="domain" description="Ubiquitin fusion degradation protein UFD1 N-terminal subdomain 1" evidence="4">
    <location>
        <begin position="22"/>
        <end position="114"/>
    </location>
</feature>
<evidence type="ECO:0000313" key="9">
    <source>
        <dbReference type="Proteomes" id="UP001187682"/>
    </source>
</evidence>
<feature type="domain" description="Ubiquitin-protein ligase E3A N-terminal zinc-binding" evidence="5">
    <location>
        <begin position="612"/>
        <end position="638"/>
    </location>
</feature>
<dbReference type="GO" id="GO:0006511">
    <property type="term" value="P:ubiquitin-dependent protein catabolic process"/>
    <property type="evidence" value="ECO:0007669"/>
    <property type="project" value="InterPro"/>
</dbReference>
<keyword evidence="2" id="KW-0833">Ubl conjugation pathway</keyword>
<dbReference type="Pfam" id="PF23580">
    <property type="entry name" value="Znf_XAF1_N"/>
    <property type="match status" value="1"/>
</dbReference>
<dbReference type="Pfam" id="PF03152">
    <property type="entry name" value="UFD1_N1"/>
    <property type="match status" value="1"/>
</dbReference>
<dbReference type="GO" id="GO:0034098">
    <property type="term" value="C:VCP-NPL4-UFD1 AAA ATPase complex"/>
    <property type="evidence" value="ECO:0007669"/>
    <property type="project" value="TreeGrafter"/>
</dbReference>
<dbReference type="GO" id="GO:0036503">
    <property type="term" value="P:ERAD pathway"/>
    <property type="evidence" value="ECO:0007669"/>
    <property type="project" value="TreeGrafter"/>
</dbReference>
<accession>A0AAE8N5A4</accession>
<dbReference type="InterPro" id="IPR055418">
    <property type="entry name" value="UFD1_N2"/>
</dbReference>
<dbReference type="Pfam" id="PF24503">
    <property type="entry name" value="DUF7590"/>
    <property type="match status" value="1"/>
</dbReference>
<dbReference type="InterPro" id="IPR032353">
    <property type="entry name" value="AZUL"/>
</dbReference>
<feature type="domain" description="Ubiquitin fusion degradation protein UFD1 N-terminal subdomain 2" evidence="7">
    <location>
        <begin position="119"/>
        <end position="195"/>
    </location>
</feature>
<dbReference type="InterPro" id="IPR055417">
    <property type="entry name" value="UFD1_N1"/>
</dbReference>
<dbReference type="InterPro" id="IPR004854">
    <property type="entry name" value="Ufd1-like"/>
</dbReference>
<dbReference type="Pfam" id="PF24842">
    <property type="entry name" value="UFD1_N2"/>
    <property type="match status" value="1"/>
</dbReference>
<proteinExistence type="inferred from homology"/>
<evidence type="ECO:0000259" key="6">
    <source>
        <dbReference type="Pfam" id="PF24503"/>
    </source>
</evidence>
<feature type="region of interest" description="Disordered" evidence="3">
    <location>
        <begin position="276"/>
        <end position="304"/>
    </location>
</feature>
<protein>
    <submittedName>
        <fullName evidence="8">Related to PRLI-interacting factor K</fullName>
    </submittedName>
</protein>
<dbReference type="InterPro" id="IPR042556">
    <property type="entry name" value="AZUL_sf"/>
</dbReference>
<evidence type="ECO:0000259" key="7">
    <source>
        <dbReference type="Pfam" id="PF24842"/>
    </source>
</evidence>
<reference evidence="8" key="1">
    <citation type="submission" date="2018-03" db="EMBL/GenBank/DDBJ databases">
        <authorList>
            <person name="Guldener U."/>
        </authorList>
    </citation>
    <scope>NUCLEOTIDE SEQUENCE</scope>
</reference>
<organism evidence="8 9">
    <name type="scientific">Cephalotrichum gorgonifer</name>
    <dbReference type="NCBI Taxonomy" id="2041049"/>
    <lineage>
        <taxon>Eukaryota</taxon>
        <taxon>Fungi</taxon>
        <taxon>Dikarya</taxon>
        <taxon>Ascomycota</taxon>
        <taxon>Pezizomycotina</taxon>
        <taxon>Sordariomycetes</taxon>
        <taxon>Hypocreomycetidae</taxon>
        <taxon>Microascales</taxon>
        <taxon>Microascaceae</taxon>
        <taxon>Cephalotrichum</taxon>
    </lineage>
</organism>
<dbReference type="Proteomes" id="UP001187682">
    <property type="component" value="Unassembled WGS sequence"/>
</dbReference>
<evidence type="ECO:0000256" key="1">
    <source>
        <dbReference type="ARBA" id="ARBA00006043"/>
    </source>
</evidence>
<comment type="caution">
    <text evidence="8">The sequence shown here is derived from an EMBL/GenBank/DDBJ whole genome shotgun (WGS) entry which is preliminary data.</text>
</comment>
<dbReference type="PANTHER" id="PTHR12555:SF15">
    <property type="entry name" value="FUSION DEGRADATION PROTEIN (UFD1), PUTATIVE (AFU_ORTHOLOGUE AFUA_4G04640)-RELATED"/>
    <property type="match status" value="1"/>
</dbReference>
<dbReference type="PANTHER" id="PTHR12555">
    <property type="entry name" value="UBIQUITIN FUSION DEGRADATON PROTEIN 1"/>
    <property type="match status" value="1"/>
</dbReference>